<gene>
    <name evidence="2" type="ORF">H9649_00435</name>
</gene>
<comment type="caution">
    <text evidence="2">The sequence shown here is derived from an EMBL/GenBank/DDBJ whole genome shotgun (WGS) entry which is preliminary data.</text>
</comment>
<accession>A0ABR8U5I6</accession>
<keyword evidence="1" id="KW-0472">Membrane</keyword>
<dbReference type="RefSeq" id="WP_191692677.1">
    <property type="nucleotide sequence ID" value="NZ_JACSQN010000001.1"/>
</dbReference>
<feature type="transmembrane region" description="Helical" evidence="1">
    <location>
        <begin position="18"/>
        <end position="39"/>
    </location>
</feature>
<name>A0ABR8U5I6_9BACL</name>
<keyword evidence="3" id="KW-1185">Reference proteome</keyword>
<evidence type="ECO:0000256" key="1">
    <source>
        <dbReference type="SAM" id="Phobius"/>
    </source>
</evidence>
<evidence type="ECO:0000313" key="3">
    <source>
        <dbReference type="Proteomes" id="UP000626786"/>
    </source>
</evidence>
<protein>
    <submittedName>
        <fullName evidence="2">Fimbrial assembly protein</fullName>
    </submittedName>
</protein>
<dbReference type="Proteomes" id="UP000626786">
    <property type="component" value="Unassembled WGS sequence"/>
</dbReference>
<reference evidence="2 3" key="1">
    <citation type="submission" date="2020-08" db="EMBL/GenBank/DDBJ databases">
        <title>A Genomic Blueprint of the Chicken Gut Microbiome.</title>
        <authorList>
            <person name="Gilroy R."/>
            <person name="Ravi A."/>
            <person name="Getino M."/>
            <person name="Pursley I."/>
            <person name="Horton D.L."/>
            <person name="Alikhan N.-F."/>
            <person name="Baker D."/>
            <person name="Gharbi K."/>
            <person name="Hall N."/>
            <person name="Watson M."/>
            <person name="Adriaenssens E.M."/>
            <person name="Foster-Nyarko E."/>
            <person name="Jarju S."/>
            <person name="Secka A."/>
            <person name="Antonio M."/>
            <person name="Oren A."/>
            <person name="Chaudhuri R."/>
            <person name="La Ragione R.M."/>
            <person name="Hildebrand F."/>
            <person name="Pallen M.J."/>
        </authorList>
    </citation>
    <scope>NUCLEOTIDE SEQUENCE [LARGE SCALE GENOMIC DNA]</scope>
    <source>
        <strain evidence="2 3">Sa2YVA2</strain>
    </source>
</reference>
<organism evidence="2 3">
    <name type="scientific">Sporosarcina quadrami</name>
    <dbReference type="NCBI Taxonomy" id="2762234"/>
    <lineage>
        <taxon>Bacteria</taxon>
        <taxon>Bacillati</taxon>
        <taxon>Bacillota</taxon>
        <taxon>Bacilli</taxon>
        <taxon>Bacillales</taxon>
        <taxon>Caryophanaceae</taxon>
        <taxon>Sporosarcina</taxon>
    </lineage>
</organism>
<sequence>MLVDINLLPEKERERSTLLIAALAILSVAILFWAVLFLYSNHLTKKTVHLETQVASLHVSQEALREELQPTTTSSELQQLEATVEWAQSYRYETLPLLQELIALLPNRGFFVSFEFAAPHSAQVTVQFDEKKDAAHYLTRMKSSPFVTAATIESIVAEQLDDEQGEQVLPRFEAVYQVEFLDERNAVVEIEDNVDVEVEVDVQQEEDDADE</sequence>
<proteinExistence type="predicted"/>
<dbReference type="EMBL" id="JACSQN010000001">
    <property type="protein sequence ID" value="MBD7983029.1"/>
    <property type="molecule type" value="Genomic_DNA"/>
</dbReference>
<evidence type="ECO:0000313" key="2">
    <source>
        <dbReference type="EMBL" id="MBD7983029.1"/>
    </source>
</evidence>
<keyword evidence="1" id="KW-0812">Transmembrane</keyword>
<keyword evidence="1" id="KW-1133">Transmembrane helix</keyword>